<feature type="chain" id="PRO_5046558634" evidence="1">
    <location>
        <begin position="20"/>
        <end position="168"/>
    </location>
</feature>
<dbReference type="Proteomes" id="UP001597361">
    <property type="component" value="Unassembled WGS sequence"/>
</dbReference>
<reference evidence="3" key="1">
    <citation type="journal article" date="2019" name="Int. J. Syst. Evol. Microbiol.">
        <title>The Global Catalogue of Microorganisms (GCM) 10K type strain sequencing project: providing services to taxonomists for standard genome sequencing and annotation.</title>
        <authorList>
            <consortium name="The Broad Institute Genomics Platform"/>
            <consortium name="The Broad Institute Genome Sequencing Center for Infectious Disease"/>
            <person name="Wu L."/>
            <person name="Ma J."/>
        </authorList>
    </citation>
    <scope>NUCLEOTIDE SEQUENCE [LARGE SCALE GENOMIC DNA]</scope>
    <source>
        <strain evidence="3">CGMCC 1.15180</strain>
    </source>
</reference>
<name>A0ABW4VLN2_9BACT</name>
<comment type="caution">
    <text evidence="2">The sequence shown here is derived from an EMBL/GenBank/DDBJ whole genome shotgun (WGS) entry which is preliminary data.</text>
</comment>
<feature type="signal peptide" evidence="1">
    <location>
        <begin position="1"/>
        <end position="19"/>
    </location>
</feature>
<evidence type="ECO:0000256" key="1">
    <source>
        <dbReference type="SAM" id="SignalP"/>
    </source>
</evidence>
<evidence type="ECO:0000313" key="2">
    <source>
        <dbReference type="EMBL" id="MFD2034651.1"/>
    </source>
</evidence>
<organism evidence="2 3">
    <name type="scientific">Belliella marina</name>
    <dbReference type="NCBI Taxonomy" id="1644146"/>
    <lineage>
        <taxon>Bacteria</taxon>
        <taxon>Pseudomonadati</taxon>
        <taxon>Bacteroidota</taxon>
        <taxon>Cytophagia</taxon>
        <taxon>Cytophagales</taxon>
        <taxon>Cyclobacteriaceae</taxon>
        <taxon>Belliella</taxon>
    </lineage>
</organism>
<dbReference type="EMBL" id="JBHUHR010000022">
    <property type="protein sequence ID" value="MFD2034651.1"/>
    <property type="molecule type" value="Genomic_DNA"/>
</dbReference>
<keyword evidence="3" id="KW-1185">Reference proteome</keyword>
<accession>A0ABW4VLN2</accession>
<protein>
    <submittedName>
        <fullName evidence="2">Uncharacterized protein</fullName>
    </submittedName>
</protein>
<evidence type="ECO:0000313" key="3">
    <source>
        <dbReference type="Proteomes" id="UP001597361"/>
    </source>
</evidence>
<dbReference type="RefSeq" id="WP_376885004.1">
    <property type="nucleotide sequence ID" value="NZ_JBHUHR010000022.1"/>
</dbReference>
<proteinExistence type="predicted"/>
<sequence>MKKIIFSIVLFTMASYAMGQVAVSKLTVDGNSTLLDFYDQADNFRGIILPAVDVVPLTPVNGTFLFDRSDKKLKMYEGGVWVDLSGEGHDAGIITNNSLETGKKTVMGDTESAADGALVLESPDKAMILPHIANPHTTVKSPYPGMMCFDTVSNALAIFDGLVWNYWK</sequence>
<keyword evidence="1" id="KW-0732">Signal</keyword>
<gene>
    <name evidence="2" type="ORF">ACFSKL_07625</name>
</gene>